<evidence type="ECO:0000256" key="1">
    <source>
        <dbReference type="ARBA" id="ARBA00002663"/>
    </source>
</evidence>
<evidence type="ECO:0000256" key="8">
    <source>
        <dbReference type="NCBIfam" id="TIGR00188"/>
    </source>
</evidence>
<dbReference type="PROSITE" id="PS00648">
    <property type="entry name" value="RIBONUCLEASE_P"/>
    <property type="match status" value="1"/>
</dbReference>
<gene>
    <name evidence="7" type="primary">rnpA</name>
    <name evidence="9" type="ORF">A2912_01930</name>
</gene>
<accession>A0A1G1YP22</accession>
<dbReference type="InterPro" id="IPR020568">
    <property type="entry name" value="Ribosomal_Su5_D2-typ_SF"/>
</dbReference>
<evidence type="ECO:0000256" key="2">
    <source>
        <dbReference type="ARBA" id="ARBA00022694"/>
    </source>
</evidence>
<name>A0A1G1YP22_9BACT</name>
<dbReference type="Pfam" id="PF00825">
    <property type="entry name" value="Ribonuclease_P"/>
    <property type="match status" value="1"/>
</dbReference>
<dbReference type="EC" id="3.1.26.5" evidence="7 8"/>
<comment type="subunit">
    <text evidence="7">Consists of a catalytic RNA component (M1 or rnpB) and a protein subunit.</text>
</comment>
<protein>
    <recommendedName>
        <fullName evidence="7 8">Ribonuclease P protein component</fullName>
        <shortName evidence="7">RNase P protein</shortName>
        <shortName evidence="7">RNaseP protein</shortName>
        <ecNumber evidence="7 8">3.1.26.5</ecNumber>
    </recommendedName>
    <alternativeName>
        <fullName evidence="7">Protein C5</fullName>
    </alternativeName>
</protein>
<organism evidence="9 10">
    <name type="scientific">Candidatus Buchananbacteria bacterium RIFCSPLOWO2_01_FULL_40_23b</name>
    <dbReference type="NCBI Taxonomy" id="1797544"/>
    <lineage>
        <taxon>Bacteria</taxon>
        <taxon>Candidatus Buchananiibacteriota</taxon>
    </lineage>
</organism>
<evidence type="ECO:0000256" key="5">
    <source>
        <dbReference type="ARBA" id="ARBA00022801"/>
    </source>
</evidence>
<dbReference type="InterPro" id="IPR014721">
    <property type="entry name" value="Ribsml_uS5_D2-typ_fold_subgr"/>
</dbReference>
<keyword evidence="5 7" id="KW-0378">Hydrolase</keyword>
<evidence type="ECO:0000256" key="4">
    <source>
        <dbReference type="ARBA" id="ARBA00022759"/>
    </source>
</evidence>
<evidence type="ECO:0000313" key="9">
    <source>
        <dbReference type="EMBL" id="OGY54108.1"/>
    </source>
</evidence>
<comment type="catalytic activity">
    <reaction evidence="7">
        <text>Endonucleolytic cleavage of RNA, removing 5'-extranucleotides from tRNA precursor.</text>
        <dbReference type="EC" id="3.1.26.5"/>
    </reaction>
</comment>
<reference evidence="9 10" key="1">
    <citation type="journal article" date="2016" name="Nat. Commun.">
        <title>Thousands of microbial genomes shed light on interconnected biogeochemical processes in an aquifer system.</title>
        <authorList>
            <person name="Anantharaman K."/>
            <person name="Brown C.T."/>
            <person name="Hug L.A."/>
            <person name="Sharon I."/>
            <person name="Castelle C.J."/>
            <person name="Probst A.J."/>
            <person name="Thomas B.C."/>
            <person name="Singh A."/>
            <person name="Wilkins M.J."/>
            <person name="Karaoz U."/>
            <person name="Brodie E.L."/>
            <person name="Williams K.H."/>
            <person name="Hubbard S.S."/>
            <person name="Banfield J.F."/>
        </authorList>
    </citation>
    <scope>NUCLEOTIDE SEQUENCE [LARGE SCALE GENOMIC DNA]</scope>
</reference>
<dbReference type="InterPro" id="IPR000100">
    <property type="entry name" value="RNase_P"/>
</dbReference>
<dbReference type="HAMAP" id="MF_00227">
    <property type="entry name" value="RNase_P"/>
    <property type="match status" value="1"/>
</dbReference>
<evidence type="ECO:0000256" key="3">
    <source>
        <dbReference type="ARBA" id="ARBA00022722"/>
    </source>
</evidence>
<dbReference type="InterPro" id="IPR020539">
    <property type="entry name" value="RNase_P_CS"/>
</dbReference>
<keyword evidence="4 7" id="KW-0255">Endonuclease</keyword>
<keyword evidence="3 7" id="KW-0540">Nuclease</keyword>
<comment type="function">
    <text evidence="1 7">RNaseP catalyzes the removal of the 5'-leader sequence from pre-tRNA to produce the mature 5'-terminus. It can also cleave other RNA substrates such as 4.5S RNA. The protein component plays an auxiliary but essential role in vivo by binding to the 5'-leader sequence and broadening the substrate specificity of the ribozyme.</text>
</comment>
<proteinExistence type="inferred from homology"/>
<sequence>MLPKINRLTKQRDLGRVKKVGRLAFFNPYRVRFLANRQSASRFTVVASTKVSKKASQRNRLKRQVREILRLNLPKIKGGYDLIIFLTPMALNFTYQQLECQLLELLVQLQLLKND</sequence>
<dbReference type="Proteomes" id="UP000178122">
    <property type="component" value="Unassembled WGS sequence"/>
</dbReference>
<keyword evidence="2 7" id="KW-0819">tRNA processing</keyword>
<dbReference type="PANTHER" id="PTHR33992:SF1">
    <property type="entry name" value="RIBONUCLEASE P PROTEIN COMPONENT"/>
    <property type="match status" value="1"/>
</dbReference>
<dbReference type="GO" id="GO:0030677">
    <property type="term" value="C:ribonuclease P complex"/>
    <property type="evidence" value="ECO:0007669"/>
    <property type="project" value="TreeGrafter"/>
</dbReference>
<dbReference type="EMBL" id="MHIN01000036">
    <property type="protein sequence ID" value="OGY54108.1"/>
    <property type="molecule type" value="Genomic_DNA"/>
</dbReference>
<dbReference type="NCBIfam" id="TIGR00188">
    <property type="entry name" value="rnpA"/>
    <property type="match status" value="1"/>
</dbReference>
<dbReference type="GO" id="GO:0004526">
    <property type="term" value="F:ribonuclease P activity"/>
    <property type="evidence" value="ECO:0007669"/>
    <property type="project" value="UniProtKB-UniRule"/>
</dbReference>
<dbReference type="Gene3D" id="3.30.230.10">
    <property type="match status" value="1"/>
</dbReference>
<dbReference type="GO" id="GO:0042781">
    <property type="term" value="F:3'-tRNA processing endoribonuclease activity"/>
    <property type="evidence" value="ECO:0007669"/>
    <property type="project" value="TreeGrafter"/>
</dbReference>
<evidence type="ECO:0000256" key="7">
    <source>
        <dbReference type="HAMAP-Rule" id="MF_00227"/>
    </source>
</evidence>
<dbReference type="GO" id="GO:0000049">
    <property type="term" value="F:tRNA binding"/>
    <property type="evidence" value="ECO:0007669"/>
    <property type="project" value="UniProtKB-UniRule"/>
</dbReference>
<dbReference type="AlphaFoldDB" id="A0A1G1YP22"/>
<comment type="similarity">
    <text evidence="7">Belongs to the RnpA family.</text>
</comment>
<comment type="caution">
    <text evidence="9">The sequence shown here is derived from an EMBL/GenBank/DDBJ whole genome shotgun (WGS) entry which is preliminary data.</text>
</comment>
<dbReference type="GO" id="GO:0001682">
    <property type="term" value="P:tRNA 5'-leader removal"/>
    <property type="evidence" value="ECO:0007669"/>
    <property type="project" value="UniProtKB-UniRule"/>
</dbReference>
<evidence type="ECO:0000313" key="10">
    <source>
        <dbReference type="Proteomes" id="UP000178122"/>
    </source>
</evidence>
<dbReference type="SUPFAM" id="SSF54211">
    <property type="entry name" value="Ribosomal protein S5 domain 2-like"/>
    <property type="match status" value="1"/>
</dbReference>
<evidence type="ECO:0000256" key="6">
    <source>
        <dbReference type="ARBA" id="ARBA00022884"/>
    </source>
</evidence>
<keyword evidence="6 7" id="KW-0694">RNA-binding</keyword>
<dbReference type="PANTHER" id="PTHR33992">
    <property type="entry name" value="RIBONUCLEASE P PROTEIN COMPONENT"/>
    <property type="match status" value="1"/>
</dbReference>